<comment type="caution">
    <text evidence="5">The sequence shown here is derived from an EMBL/GenBank/DDBJ whole genome shotgun (WGS) entry which is preliminary data.</text>
</comment>
<dbReference type="CDD" id="cd01185">
    <property type="entry name" value="INTN1_C_like"/>
    <property type="match status" value="1"/>
</dbReference>
<protein>
    <submittedName>
        <fullName evidence="5">Site-specific integrase</fullName>
    </submittedName>
</protein>
<gene>
    <name evidence="5" type="ORF">GCM10023184_17490</name>
</gene>
<dbReference type="Pfam" id="PF17293">
    <property type="entry name" value="Arm-DNA-bind_5"/>
    <property type="match status" value="1"/>
</dbReference>
<dbReference type="Gene3D" id="1.10.150.130">
    <property type="match status" value="1"/>
</dbReference>
<reference evidence="6" key="1">
    <citation type="journal article" date="2019" name="Int. J. Syst. Evol. Microbiol.">
        <title>The Global Catalogue of Microorganisms (GCM) 10K type strain sequencing project: providing services to taxonomists for standard genome sequencing and annotation.</title>
        <authorList>
            <consortium name="The Broad Institute Genomics Platform"/>
            <consortium name="The Broad Institute Genome Sequencing Center for Infectious Disease"/>
            <person name="Wu L."/>
            <person name="Ma J."/>
        </authorList>
    </citation>
    <scope>NUCLEOTIDE SEQUENCE [LARGE SCALE GENOMIC DNA]</scope>
    <source>
        <strain evidence="6">JCM 17919</strain>
    </source>
</reference>
<comment type="similarity">
    <text evidence="1">Belongs to the 'phage' integrase family.</text>
</comment>
<dbReference type="InterPro" id="IPR011010">
    <property type="entry name" value="DNA_brk_join_enz"/>
</dbReference>
<dbReference type="SUPFAM" id="SSF56349">
    <property type="entry name" value="DNA breaking-rejoining enzymes"/>
    <property type="match status" value="1"/>
</dbReference>
<proteinExistence type="inferred from homology"/>
<dbReference type="Pfam" id="PF00589">
    <property type="entry name" value="Phage_integrase"/>
    <property type="match status" value="1"/>
</dbReference>
<evidence type="ECO:0000256" key="1">
    <source>
        <dbReference type="ARBA" id="ARBA00008857"/>
    </source>
</evidence>
<keyword evidence="3" id="KW-0233">DNA recombination</keyword>
<keyword evidence="6" id="KW-1185">Reference proteome</keyword>
<organism evidence="5 6">
    <name type="scientific">Flaviaesturariibacter amylovorans</name>
    <dbReference type="NCBI Taxonomy" id="1084520"/>
    <lineage>
        <taxon>Bacteria</taxon>
        <taxon>Pseudomonadati</taxon>
        <taxon>Bacteroidota</taxon>
        <taxon>Chitinophagia</taxon>
        <taxon>Chitinophagales</taxon>
        <taxon>Chitinophagaceae</taxon>
        <taxon>Flaviaestuariibacter</taxon>
    </lineage>
</organism>
<dbReference type="Gene3D" id="1.10.443.10">
    <property type="entry name" value="Intergrase catalytic core"/>
    <property type="match status" value="1"/>
</dbReference>
<evidence type="ECO:0000313" key="6">
    <source>
        <dbReference type="Proteomes" id="UP001501725"/>
    </source>
</evidence>
<dbReference type="InterPro" id="IPR025269">
    <property type="entry name" value="SAM-like_dom"/>
</dbReference>
<evidence type="ECO:0000259" key="4">
    <source>
        <dbReference type="PROSITE" id="PS51898"/>
    </source>
</evidence>
<dbReference type="EMBL" id="BAABGY010000007">
    <property type="protein sequence ID" value="GAA4327931.1"/>
    <property type="molecule type" value="Genomic_DNA"/>
</dbReference>
<dbReference type="PANTHER" id="PTHR30349">
    <property type="entry name" value="PHAGE INTEGRASE-RELATED"/>
    <property type="match status" value="1"/>
</dbReference>
<dbReference type="InterPro" id="IPR013762">
    <property type="entry name" value="Integrase-like_cat_sf"/>
</dbReference>
<dbReference type="PROSITE" id="PS51898">
    <property type="entry name" value="TYR_RECOMBINASE"/>
    <property type="match status" value="1"/>
</dbReference>
<dbReference type="RefSeq" id="WP_345255147.1">
    <property type="nucleotide sequence ID" value="NZ_BAABGY010000007.1"/>
</dbReference>
<evidence type="ECO:0000256" key="2">
    <source>
        <dbReference type="ARBA" id="ARBA00023125"/>
    </source>
</evidence>
<dbReference type="Proteomes" id="UP001501725">
    <property type="component" value="Unassembled WGS sequence"/>
</dbReference>
<feature type="domain" description="Tyr recombinase" evidence="4">
    <location>
        <begin position="242"/>
        <end position="427"/>
    </location>
</feature>
<dbReference type="InterPro" id="IPR010998">
    <property type="entry name" value="Integrase_recombinase_N"/>
</dbReference>
<sequence>MPNVIYFLKKPEAKSGRSLIILKFKYRGKELVFSTGENIDPKTWDKEKDRVKSNKATTANGDYSLNDFLGALREQCLQKYKSELKNGIPEPQVLRDHLKAYIRKNRDGEETPATGKTLYGLIERFISGEIRHRGKDRGIGTRTKYQTIYNHLKEFEKATGYRVDYDTINYDFRDKLISYLKKREVVTVARSGERKVQKGLKANTIAKAFTILKTFLNEAVERGETDNQEFKKKGFRMDTEETDAVYLTEAELNQLYRHNLSDNKRLEAVRDLFIFSSHVGLRYSDASSVKPENIVTIEGQQFVKIITKKTGELVVIPCHPVVLEIFEKYKDSPNRLPRAISGQRFNEYLKEACELAGLTETGRLSTDPAARLCDVTSSHTARRSFASNLYLQGFPTLDIMKITGHKTEKSFLLYVKVSKLDAAKRLAAHQRNRWENKLVKVA</sequence>
<dbReference type="InterPro" id="IPR050090">
    <property type="entry name" value="Tyrosine_recombinase_XerCD"/>
</dbReference>
<dbReference type="InterPro" id="IPR002104">
    <property type="entry name" value="Integrase_catalytic"/>
</dbReference>
<evidence type="ECO:0000256" key="3">
    <source>
        <dbReference type="ARBA" id="ARBA00023172"/>
    </source>
</evidence>
<keyword evidence="2" id="KW-0238">DNA-binding</keyword>
<dbReference type="InterPro" id="IPR035386">
    <property type="entry name" value="Arm-DNA-bind_5"/>
</dbReference>
<evidence type="ECO:0000313" key="5">
    <source>
        <dbReference type="EMBL" id="GAA4327931.1"/>
    </source>
</evidence>
<dbReference type="PANTHER" id="PTHR30349:SF64">
    <property type="entry name" value="PROPHAGE INTEGRASE INTD-RELATED"/>
    <property type="match status" value="1"/>
</dbReference>
<accession>A0ABP8GPU7</accession>
<name>A0ABP8GPU7_9BACT</name>
<dbReference type="Pfam" id="PF13102">
    <property type="entry name" value="Phage_int_SAM_5"/>
    <property type="match status" value="1"/>
</dbReference>